<dbReference type="CDD" id="cd01448">
    <property type="entry name" value="TST_Repeat_1"/>
    <property type="match status" value="1"/>
</dbReference>
<feature type="domain" description="Rhodanese" evidence="3">
    <location>
        <begin position="165"/>
        <end position="278"/>
    </location>
</feature>
<dbReference type="InterPro" id="IPR001763">
    <property type="entry name" value="Rhodanese-like_dom"/>
</dbReference>
<dbReference type="GO" id="GO:0004792">
    <property type="term" value="F:thiosulfate-cyanide sulfurtransferase activity"/>
    <property type="evidence" value="ECO:0007669"/>
    <property type="project" value="TreeGrafter"/>
</dbReference>
<organism evidence="4 5">
    <name type="scientific">Microvirgula aerodenitrificans</name>
    <dbReference type="NCBI Taxonomy" id="57480"/>
    <lineage>
        <taxon>Bacteria</taxon>
        <taxon>Pseudomonadati</taxon>
        <taxon>Pseudomonadota</taxon>
        <taxon>Betaproteobacteria</taxon>
        <taxon>Neisseriales</taxon>
        <taxon>Aquaspirillaceae</taxon>
        <taxon>Microvirgula</taxon>
    </lineage>
</organism>
<keyword evidence="5" id="KW-1185">Reference proteome</keyword>
<evidence type="ECO:0000256" key="1">
    <source>
        <dbReference type="ARBA" id="ARBA00022679"/>
    </source>
</evidence>
<dbReference type="SUPFAM" id="SSF52821">
    <property type="entry name" value="Rhodanese/Cell cycle control phosphatase"/>
    <property type="match status" value="2"/>
</dbReference>
<evidence type="ECO:0000259" key="3">
    <source>
        <dbReference type="PROSITE" id="PS50206"/>
    </source>
</evidence>
<dbReference type="RefSeq" id="WP_107888916.1">
    <property type="nucleotide sequence ID" value="NZ_CP028519.1"/>
</dbReference>
<dbReference type="PANTHER" id="PTHR11364:SF27">
    <property type="entry name" value="SULFURTRANSFERASE"/>
    <property type="match status" value="1"/>
</dbReference>
<proteinExistence type="predicted"/>
<dbReference type="STRING" id="1122240.GCA_000620105_01236"/>
<dbReference type="PANTHER" id="PTHR11364">
    <property type="entry name" value="THIOSULFATE SULFERTANSFERASE"/>
    <property type="match status" value="1"/>
</dbReference>
<reference evidence="4 5" key="1">
    <citation type="submission" date="2018-04" db="EMBL/GenBank/DDBJ databases">
        <title>Denitrifier Microvirgula.</title>
        <authorList>
            <person name="Anderson E."/>
            <person name="Jang J."/>
            <person name="Ishii S."/>
        </authorList>
    </citation>
    <scope>NUCLEOTIDE SEQUENCE [LARGE SCALE GENOMIC DNA]</scope>
    <source>
        <strain evidence="4 5">BE2.4</strain>
    </source>
</reference>
<name>A0A2S0P8F9_9NEIS</name>
<dbReference type="Proteomes" id="UP000244173">
    <property type="component" value="Chromosome"/>
</dbReference>
<keyword evidence="1 4" id="KW-0808">Transferase</keyword>
<dbReference type="AlphaFoldDB" id="A0A2S0P8F9"/>
<dbReference type="SMART" id="SM00450">
    <property type="entry name" value="RHOD"/>
    <property type="match status" value="2"/>
</dbReference>
<sequence>MYRTLISVDELAVLPPESVLLIDCRHQLADPDYGRGAYAAGHLPDAHHLHLDYHLSGPTSGSNGRHPLPDRQRLAVVFGALGLAPGIQCVAYDDAGGMFAARLWWLAQWLGHHEVAVLDGGIQAWTAAGHPLTRAEAGSHPPVRFLPRDGGMRTVTADEVLANIDRAQFQLVDARGADRFRGENETIDPVGGHIPGAINHPFAGNLASDGRFKPAATLRDEWETQLGGRPPQQVVHQCGSGVTACHNLLSMEYAGLNGSRLYPGSWSEWVAAPGRPCATGA</sequence>
<accession>A0A2S0P8F9</accession>
<dbReference type="CDD" id="cd01449">
    <property type="entry name" value="TST_Repeat_2"/>
    <property type="match status" value="1"/>
</dbReference>
<dbReference type="EMBL" id="CP028519">
    <property type="protein sequence ID" value="AVY93632.1"/>
    <property type="molecule type" value="Genomic_DNA"/>
</dbReference>
<dbReference type="KEGG" id="maer:DAI18_05910"/>
<dbReference type="Gene3D" id="3.40.250.10">
    <property type="entry name" value="Rhodanese-like domain"/>
    <property type="match status" value="2"/>
</dbReference>
<feature type="domain" description="Rhodanese" evidence="3">
    <location>
        <begin position="15"/>
        <end position="134"/>
    </location>
</feature>
<evidence type="ECO:0000313" key="4">
    <source>
        <dbReference type="EMBL" id="AVY93632.1"/>
    </source>
</evidence>
<evidence type="ECO:0000256" key="2">
    <source>
        <dbReference type="ARBA" id="ARBA00022737"/>
    </source>
</evidence>
<dbReference type="OrthoDB" id="9781034at2"/>
<dbReference type="PROSITE" id="PS50206">
    <property type="entry name" value="RHODANESE_3"/>
    <property type="match status" value="2"/>
</dbReference>
<gene>
    <name evidence="4" type="ORF">DAI18_05910</name>
</gene>
<protein>
    <submittedName>
        <fullName evidence="4">Sulfurtransferase</fullName>
    </submittedName>
</protein>
<dbReference type="InterPro" id="IPR045078">
    <property type="entry name" value="TST/MPST-like"/>
</dbReference>
<keyword evidence="2" id="KW-0677">Repeat</keyword>
<dbReference type="InterPro" id="IPR036873">
    <property type="entry name" value="Rhodanese-like_dom_sf"/>
</dbReference>
<evidence type="ECO:0000313" key="5">
    <source>
        <dbReference type="Proteomes" id="UP000244173"/>
    </source>
</evidence>
<dbReference type="Pfam" id="PF00581">
    <property type="entry name" value="Rhodanese"/>
    <property type="match status" value="2"/>
</dbReference>